<evidence type="ECO:0000313" key="2">
    <source>
        <dbReference type="EMBL" id="MEF3367809.1"/>
    </source>
</evidence>
<reference evidence="2 3" key="1">
    <citation type="submission" date="2024-02" db="EMBL/GenBank/DDBJ databases">
        <authorList>
            <person name="Grouzdev D."/>
        </authorList>
    </citation>
    <scope>NUCLEOTIDE SEQUENCE [LARGE SCALE GENOMIC DNA]</scope>
    <source>
        <strain evidence="2 3">9N</strain>
    </source>
</reference>
<proteinExistence type="predicted"/>
<accession>A0ABU7XKZ3</accession>
<comment type="caution">
    <text evidence="2">The sequence shown here is derived from an EMBL/GenBank/DDBJ whole genome shotgun (WGS) entry which is preliminary data.</text>
</comment>
<name>A0ABU7XKZ3_9HYPH</name>
<organism evidence="2 3">
    <name type="scientific">Methylocystis borbori</name>
    <dbReference type="NCBI Taxonomy" id="3118750"/>
    <lineage>
        <taxon>Bacteria</taxon>
        <taxon>Pseudomonadati</taxon>
        <taxon>Pseudomonadota</taxon>
        <taxon>Alphaproteobacteria</taxon>
        <taxon>Hyphomicrobiales</taxon>
        <taxon>Methylocystaceae</taxon>
        <taxon>Methylocystis</taxon>
    </lineage>
</organism>
<keyword evidence="1" id="KW-1133">Transmembrane helix</keyword>
<feature type="transmembrane region" description="Helical" evidence="1">
    <location>
        <begin position="28"/>
        <end position="49"/>
    </location>
</feature>
<dbReference type="Proteomes" id="UP001350748">
    <property type="component" value="Unassembled WGS sequence"/>
</dbReference>
<keyword evidence="3" id="KW-1185">Reference proteome</keyword>
<keyword evidence="1" id="KW-0472">Membrane</keyword>
<protein>
    <submittedName>
        <fullName evidence="2">Uncharacterized protein</fullName>
    </submittedName>
</protein>
<dbReference type="RefSeq" id="WP_332082849.1">
    <property type="nucleotide sequence ID" value="NZ_JAZHYN010000060.1"/>
</dbReference>
<sequence>MTRASRRLYACGFSPIARRQEFVMPPGLLKIIILAAIGFFIGAAIISHYNG</sequence>
<keyword evidence="1" id="KW-0812">Transmembrane</keyword>
<dbReference type="EMBL" id="JAZHYN010000060">
    <property type="protein sequence ID" value="MEF3367809.1"/>
    <property type="molecule type" value="Genomic_DNA"/>
</dbReference>
<evidence type="ECO:0000256" key="1">
    <source>
        <dbReference type="SAM" id="Phobius"/>
    </source>
</evidence>
<gene>
    <name evidence="2" type="ORF">V3H18_14840</name>
</gene>
<evidence type="ECO:0000313" key="3">
    <source>
        <dbReference type="Proteomes" id="UP001350748"/>
    </source>
</evidence>